<dbReference type="InterPro" id="IPR001650">
    <property type="entry name" value="Helicase_C-like"/>
</dbReference>
<dbReference type="GO" id="GO:0006281">
    <property type="term" value="P:DNA repair"/>
    <property type="evidence" value="ECO:0007669"/>
    <property type="project" value="TreeGrafter"/>
</dbReference>
<dbReference type="Gene3D" id="3.40.50.300">
    <property type="entry name" value="P-loop containing nucleotide triphosphate hydrolases"/>
    <property type="match status" value="2"/>
</dbReference>
<dbReference type="Pfam" id="PF00271">
    <property type="entry name" value="Helicase_C"/>
    <property type="match status" value="1"/>
</dbReference>
<dbReference type="GO" id="GO:0009378">
    <property type="term" value="F:four-way junction helicase activity"/>
    <property type="evidence" value="ECO:0007669"/>
    <property type="project" value="TreeGrafter"/>
</dbReference>
<keyword evidence="4" id="KW-0067">ATP-binding</keyword>
<dbReference type="GO" id="GO:0005737">
    <property type="term" value="C:cytoplasm"/>
    <property type="evidence" value="ECO:0007669"/>
    <property type="project" value="TreeGrafter"/>
</dbReference>
<dbReference type="SMART" id="SM00490">
    <property type="entry name" value="HELICc"/>
    <property type="match status" value="1"/>
</dbReference>
<dbReference type="SUPFAM" id="SSF52540">
    <property type="entry name" value="P-loop containing nucleoside triphosphate hydrolases"/>
    <property type="match status" value="1"/>
</dbReference>
<dbReference type="Proteomes" id="UP000243524">
    <property type="component" value="Unassembled WGS sequence"/>
</dbReference>
<dbReference type="PROSITE" id="PS51194">
    <property type="entry name" value="HELICASE_CTER"/>
    <property type="match status" value="1"/>
</dbReference>
<dbReference type="SMART" id="SM00487">
    <property type="entry name" value="DEXDc"/>
    <property type="match status" value="1"/>
</dbReference>
<keyword evidence="3 7" id="KW-0347">Helicase</keyword>
<evidence type="ECO:0000313" key="8">
    <source>
        <dbReference type="Proteomes" id="UP000243524"/>
    </source>
</evidence>
<organism evidence="7 8">
    <name type="scientific">Halalkalibacillus sediminis</name>
    <dbReference type="NCBI Taxonomy" id="2018042"/>
    <lineage>
        <taxon>Bacteria</taxon>
        <taxon>Bacillati</taxon>
        <taxon>Bacillota</taxon>
        <taxon>Bacilli</taxon>
        <taxon>Bacillales</taxon>
        <taxon>Bacillaceae</taxon>
        <taxon>Halalkalibacillus</taxon>
    </lineage>
</organism>
<comment type="caution">
    <text evidence="7">The sequence shown here is derived from an EMBL/GenBank/DDBJ whole genome shotgun (WGS) entry which is preliminary data.</text>
</comment>
<evidence type="ECO:0000256" key="1">
    <source>
        <dbReference type="ARBA" id="ARBA00022741"/>
    </source>
</evidence>
<protein>
    <submittedName>
        <fullName evidence="7">ATP-dependent DNA helicase</fullName>
    </submittedName>
</protein>
<dbReference type="InterPro" id="IPR027417">
    <property type="entry name" value="P-loop_NTPase"/>
</dbReference>
<dbReference type="GO" id="GO:0016787">
    <property type="term" value="F:hydrolase activity"/>
    <property type="evidence" value="ECO:0007669"/>
    <property type="project" value="UniProtKB-KW"/>
</dbReference>
<dbReference type="EMBL" id="PJNH01000001">
    <property type="protein sequence ID" value="PKR78877.1"/>
    <property type="molecule type" value="Genomic_DNA"/>
</dbReference>
<dbReference type="CDD" id="cd17920">
    <property type="entry name" value="DEXHc_RecQ"/>
    <property type="match status" value="1"/>
</dbReference>
<feature type="domain" description="Helicase ATP-binding" evidence="5">
    <location>
        <begin position="28"/>
        <end position="195"/>
    </location>
</feature>
<evidence type="ECO:0000259" key="5">
    <source>
        <dbReference type="PROSITE" id="PS51192"/>
    </source>
</evidence>
<gene>
    <name evidence="7" type="ORF">CEY16_03730</name>
</gene>
<feature type="domain" description="Helicase C-terminal" evidence="6">
    <location>
        <begin position="218"/>
        <end position="366"/>
    </location>
</feature>
<dbReference type="InterPro" id="IPR004589">
    <property type="entry name" value="DNA_helicase_ATP-dep_RecQ"/>
</dbReference>
<dbReference type="NCBIfam" id="TIGR00614">
    <property type="entry name" value="recQ_fam"/>
    <property type="match status" value="1"/>
</dbReference>
<dbReference type="OrthoDB" id="9763310at2"/>
<evidence type="ECO:0000259" key="6">
    <source>
        <dbReference type="PROSITE" id="PS51194"/>
    </source>
</evidence>
<dbReference type="GO" id="GO:0043590">
    <property type="term" value="C:bacterial nucleoid"/>
    <property type="evidence" value="ECO:0007669"/>
    <property type="project" value="TreeGrafter"/>
</dbReference>
<dbReference type="InterPro" id="IPR014001">
    <property type="entry name" value="Helicase_ATP-bd"/>
</dbReference>
<dbReference type="PANTHER" id="PTHR13710">
    <property type="entry name" value="DNA HELICASE RECQ FAMILY MEMBER"/>
    <property type="match status" value="1"/>
</dbReference>
<evidence type="ECO:0000313" key="7">
    <source>
        <dbReference type="EMBL" id="PKR78877.1"/>
    </source>
</evidence>
<keyword evidence="8" id="KW-1185">Reference proteome</keyword>
<name>A0A2I0QX02_9BACI</name>
<dbReference type="PANTHER" id="PTHR13710:SF84">
    <property type="entry name" value="ATP-DEPENDENT DNA HELICASE RECS-RELATED"/>
    <property type="match status" value="1"/>
</dbReference>
<dbReference type="GO" id="GO:0003676">
    <property type="term" value="F:nucleic acid binding"/>
    <property type="evidence" value="ECO:0007669"/>
    <property type="project" value="InterPro"/>
</dbReference>
<dbReference type="PROSITE" id="PS51192">
    <property type="entry name" value="HELICASE_ATP_BIND_1"/>
    <property type="match status" value="1"/>
</dbReference>
<evidence type="ECO:0000256" key="2">
    <source>
        <dbReference type="ARBA" id="ARBA00022801"/>
    </source>
</evidence>
<sequence length="484" mass="56506">MLQQHELEKKLYEHFGYENFREGQQEIIQSVISGKHTLATLPTGSGKSICYQLPALITPGLTIVISPLISLMIDQVKWLKMHHIKSVEAINSFISPKEKEEILMNLYQLDILYCSPEMLQQEKVMNRLKSIHINYLVIDEAHCISQWGHEFRTDYLRLKDSIKILDNPTVLALSATATPDIQLDIQDQLNVDLEMLINPMDRENISMLVEVVDSDSVKKRILLDTLQSFKVPTMIYFSSRSQAEKVSHLLNEKLPDREISYYHGGMEQRDRLQIQQQFMNDQLDIICCTSAFGMGINKDNIRLIIHYHMPSTVESFIQEVGRAGRDHLHSVSLLLYRPGDENISYRLLESELPTHQEIKKAVDGYIGGDKDFSSLTETQARFLEYQLTHRTDGKQLMIEKIINSRDKRIMVKYKSVQQMLNWVFSENCRREELYSIFQSHIKPTSFPCCEHCGFQLEEWTPEQTLYENRSIDWKEQLKVIFRQR</sequence>
<dbReference type="GO" id="GO:0043138">
    <property type="term" value="F:3'-5' DNA helicase activity"/>
    <property type="evidence" value="ECO:0007669"/>
    <property type="project" value="TreeGrafter"/>
</dbReference>
<evidence type="ECO:0000256" key="3">
    <source>
        <dbReference type="ARBA" id="ARBA00022806"/>
    </source>
</evidence>
<keyword evidence="2" id="KW-0378">Hydrolase</keyword>
<evidence type="ECO:0000256" key="4">
    <source>
        <dbReference type="ARBA" id="ARBA00022840"/>
    </source>
</evidence>
<accession>A0A2I0QX02</accession>
<dbReference type="GO" id="GO:0006310">
    <property type="term" value="P:DNA recombination"/>
    <property type="evidence" value="ECO:0007669"/>
    <property type="project" value="InterPro"/>
</dbReference>
<keyword evidence="1" id="KW-0547">Nucleotide-binding</keyword>
<dbReference type="Pfam" id="PF00270">
    <property type="entry name" value="DEAD"/>
    <property type="match status" value="1"/>
</dbReference>
<reference evidence="7 8" key="1">
    <citation type="submission" date="2017-06" db="EMBL/GenBank/DDBJ databases">
        <title>the draft geome sequence of Illustriluteabacillus marina B3227.</title>
        <authorList>
            <person name="He R.-H."/>
            <person name="Du Z.-J."/>
        </authorList>
    </citation>
    <scope>NUCLEOTIDE SEQUENCE [LARGE SCALE GENOMIC DNA]</scope>
    <source>
        <strain evidence="7 8">B3227</strain>
    </source>
</reference>
<dbReference type="GO" id="GO:0005524">
    <property type="term" value="F:ATP binding"/>
    <property type="evidence" value="ECO:0007669"/>
    <property type="project" value="UniProtKB-KW"/>
</dbReference>
<dbReference type="FunFam" id="3.40.50.300:FF:001389">
    <property type="entry name" value="ATP-dependent DNA helicase RecQ"/>
    <property type="match status" value="1"/>
</dbReference>
<dbReference type="InterPro" id="IPR011545">
    <property type="entry name" value="DEAD/DEAH_box_helicase_dom"/>
</dbReference>
<dbReference type="AlphaFoldDB" id="A0A2I0QX02"/>
<proteinExistence type="predicted"/>
<dbReference type="GO" id="GO:0030894">
    <property type="term" value="C:replisome"/>
    <property type="evidence" value="ECO:0007669"/>
    <property type="project" value="TreeGrafter"/>
</dbReference>
<dbReference type="RefSeq" id="WP_101330621.1">
    <property type="nucleotide sequence ID" value="NZ_PJNH01000001.1"/>
</dbReference>